<feature type="region of interest" description="Disordered" evidence="4">
    <location>
        <begin position="715"/>
        <end position="779"/>
    </location>
</feature>
<feature type="compositionally biased region" description="Polar residues" evidence="4">
    <location>
        <begin position="731"/>
        <end position="740"/>
    </location>
</feature>
<dbReference type="OrthoDB" id="1728974at2759"/>
<comment type="caution">
    <text evidence="5">The sequence shown here is derived from an EMBL/GenBank/DDBJ whole genome shotgun (WGS) entry which is preliminary data.</text>
</comment>
<dbReference type="PANTHER" id="PTHR10196:SF57">
    <property type="entry name" value="XYLULOSE KINASE"/>
    <property type="match status" value="1"/>
</dbReference>
<organism evidence="5 6">
    <name type="scientific">Rhodotorula toruloides</name>
    <name type="common">Yeast</name>
    <name type="synonym">Rhodosporidium toruloides</name>
    <dbReference type="NCBI Taxonomy" id="5286"/>
    <lineage>
        <taxon>Eukaryota</taxon>
        <taxon>Fungi</taxon>
        <taxon>Dikarya</taxon>
        <taxon>Basidiomycota</taxon>
        <taxon>Pucciniomycotina</taxon>
        <taxon>Microbotryomycetes</taxon>
        <taxon>Sporidiobolales</taxon>
        <taxon>Sporidiobolaceae</taxon>
        <taxon>Rhodotorula</taxon>
    </lineage>
</organism>
<dbReference type="AlphaFoldDB" id="A0A511K9E4"/>
<name>A0A511K9E4_RHOTO</name>
<dbReference type="InterPro" id="IPR043129">
    <property type="entry name" value="ATPase_NBD"/>
</dbReference>
<protein>
    <submittedName>
        <fullName evidence="5">Xylulokinase</fullName>
    </submittedName>
</protein>
<reference evidence="5 6" key="1">
    <citation type="submission" date="2019-07" db="EMBL/GenBank/DDBJ databases">
        <title>Rhodotorula toruloides NBRC10032 genome sequencing.</title>
        <authorList>
            <person name="Shida Y."/>
            <person name="Takaku H."/>
            <person name="Ogasawara W."/>
            <person name="Mori K."/>
        </authorList>
    </citation>
    <scope>NUCLEOTIDE SEQUENCE [LARGE SCALE GENOMIC DNA]</scope>
    <source>
        <strain evidence="5 6">NBRC10032</strain>
    </source>
</reference>
<dbReference type="EMBL" id="BJWK01000001">
    <property type="protein sequence ID" value="GEM06586.1"/>
    <property type="molecule type" value="Genomic_DNA"/>
</dbReference>
<dbReference type="GO" id="GO:0005829">
    <property type="term" value="C:cytosol"/>
    <property type="evidence" value="ECO:0007669"/>
    <property type="project" value="TreeGrafter"/>
</dbReference>
<dbReference type="SUPFAM" id="SSF53067">
    <property type="entry name" value="Actin-like ATPase domain"/>
    <property type="match status" value="1"/>
</dbReference>
<dbReference type="Gene3D" id="3.30.420.40">
    <property type="match status" value="2"/>
</dbReference>
<sequence>MSALDSLAASLFAATSPLNPHAPHLKPLDTAIGSPPPAPLPPPRMAATNNPLCLSIDAGVATYKACVLDEKLRVVWTAAVDIDDELQEYGTRDGVHTLGDVVTTPSELRLHALDLLLEKLTRDSPDPTLVSRIACISGAGQPNTLHYLSHSFPTLLSSLQHSPQSRISSILSSQTAFALSSPATSGDTSASSQVRALEMHFGKLAIAQVLAEEGEEDHKPLAKGVVLEDGRDELVRRTGEKVASRSPISQLLKVVQEKGEENEGVLDRTGRIVLESGLLASIFLGELAPADAADACSTNLFNPVLGDWDDDILDFVMAGGENNATKIGKMRNLLGEVEKDGGIELGRVAPYFVQRFGFSPNCIVAPFTGSEPATFLSFPLASTSPPRTASHDCPPRDALVSLSSIAESDVLLVPCEQYVPAAERAIACHPAKAWWENPLAEGTKGQKEGEIDGTPEFIAIISSRDAGVGRALSRDLYCNGQWDVFSHLSAIVPHGGTIGLDEKYYAFFFPHGEATSAQGFIRFVAGAKVQEFTDRKINPRLLLESQFMSLRLRLGRLYRALLSPDDPRLAKTRPFDACGFPAFSSAFLPSRIVLVGDAAQNPAMSSLVSTIFDTPAFLPLASGLKSMATGQKGGLAHEEERDVLGGRKKTSAAALGAGYKAAWAFSRSAKGDRTPFREFLNAAIEAHSAEDTASHVNHKVEYEGRSATGTFASSSFATGSSASAPPPTILSLGSQSTPRTSHAAGETLEHEQTYRFDAQTSREWEENDKGRDLEPDPPGLTLVAMPDKDEWKYYSSMLPEFVRLERSALKGLV</sequence>
<evidence type="ECO:0000313" key="5">
    <source>
        <dbReference type="EMBL" id="GEM06586.1"/>
    </source>
</evidence>
<evidence type="ECO:0000256" key="1">
    <source>
        <dbReference type="ARBA" id="ARBA00009156"/>
    </source>
</evidence>
<keyword evidence="2" id="KW-0808">Transferase</keyword>
<evidence type="ECO:0000256" key="2">
    <source>
        <dbReference type="ARBA" id="ARBA00022679"/>
    </source>
</evidence>
<evidence type="ECO:0000256" key="3">
    <source>
        <dbReference type="ARBA" id="ARBA00022777"/>
    </source>
</evidence>
<accession>A0A511K9E4</accession>
<evidence type="ECO:0000313" key="6">
    <source>
        <dbReference type="Proteomes" id="UP000321518"/>
    </source>
</evidence>
<dbReference type="GO" id="GO:0004856">
    <property type="term" value="F:D-xylulokinase activity"/>
    <property type="evidence" value="ECO:0007669"/>
    <property type="project" value="TreeGrafter"/>
</dbReference>
<dbReference type="GO" id="GO:0005997">
    <property type="term" value="P:xylulose metabolic process"/>
    <property type="evidence" value="ECO:0007669"/>
    <property type="project" value="TreeGrafter"/>
</dbReference>
<evidence type="ECO:0000256" key="4">
    <source>
        <dbReference type="SAM" id="MobiDB-lite"/>
    </source>
</evidence>
<comment type="similarity">
    <text evidence="1">Belongs to the FGGY kinase family.</text>
</comment>
<dbReference type="PANTHER" id="PTHR10196">
    <property type="entry name" value="SUGAR KINASE"/>
    <property type="match status" value="1"/>
</dbReference>
<dbReference type="Proteomes" id="UP000321518">
    <property type="component" value="Unassembled WGS sequence"/>
</dbReference>
<proteinExistence type="inferred from homology"/>
<gene>
    <name evidence="5" type="ORF">Rt10032_c01g0603</name>
</gene>
<feature type="compositionally biased region" description="Basic and acidic residues" evidence="4">
    <location>
        <begin position="747"/>
        <end position="774"/>
    </location>
</feature>
<keyword evidence="3 5" id="KW-0418">Kinase</keyword>